<keyword evidence="1" id="KW-0812">Transmembrane</keyword>
<reference evidence="2 3" key="1">
    <citation type="submission" date="2017-07" db="EMBL/GenBank/DDBJ databases">
        <title>Genome sequence of Pseudomonas NEP1.</title>
        <authorList>
            <person name="Nascimento F.X."/>
        </authorList>
    </citation>
    <scope>NUCLEOTIDE SEQUENCE [LARGE SCALE GENOMIC DNA]</scope>
    <source>
        <strain evidence="2 3">NEP1</strain>
    </source>
</reference>
<dbReference type="EMBL" id="CP022313">
    <property type="protein sequence ID" value="AXJ08063.1"/>
    <property type="molecule type" value="Genomic_DNA"/>
</dbReference>
<name>A0A345V5R1_PSEFL</name>
<feature type="transmembrane region" description="Helical" evidence="1">
    <location>
        <begin position="44"/>
        <end position="65"/>
    </location>
</feature>
<keyword evidence="1" id="KW-1133">Transmembrane helix</keyword>
<evidence type="ECO:0000313" key="3">
    <source>
        <dbReference type="Proteomes" id="UP000254535"/>
    </source>
</evidence>
<evidence type="ECO:0000313" key="2">
    <source>
        <dbReference type="EMBL" id="AXJ08063.1"/>
    </source>
</evidence>
<protein>
    <submittedName>
        <fullName evidence="2">Uncharacterized protein</fullName>
    </submittedName>
</protein>
<organism evidence="2 3">
    <name type="scientific">Pseudomonas fluorescens</name>
    <dbReference type="NCBI Taxonomy" id="294"/>
    <lineage>
        <taxon>Bacteria</taxon>
        <taxon>Pseudomonadati</taxon>
        <taxon>Pseudomonadota</taxon>
        <taxon>Gammaproteobacteria</taxon>
        <taxon>Pseudomonadales</taxon>
        <taxon>Pseudomonadaceae</taxon>
        <taxon>Pseudomonas</taxon>
    </lineage>
</organism>
<proteinExistence type="predicted"/>
<gene>
    <name evidence="2" type="ORF">CFN16_09365</name>
</gene>
<evidence type="ECO:0000256" key="1">
    <source>
        <dbReference type="SAM" id="Phobius"/>
    </source>
</evidence>
<dbReference type="AlphaFoldDB" id="A0A345V5R1"/>
<keyword evidence="1" id="KW-0472">Membrane</keyword>
<dbReference type="Proteomes" id="UP000254535">
    <property type="component" value="Chromosome"/>
</dbReference>
<accession>A0A345V5R1</accession>
<sequence length="101" mass="11328">MRLAQAKVHKERDKRYALMTARMDRSLERIDEAVRMVSTNKVNYWAATTVHFLGMVAILVGSYYANQANVLVTMQTTLAMVQSVKEAENPAPAVLMTLPAE</sequence>